<evidence type="ECO:0000256" key="11">
    <source>
        <dbReference type="PIRSR" id="PIRSR615500-1"/>
    </source>
</evidence>
<dbReference type="GO" id="GO:0006508">
    <property type="term" value="P:proteolysis"/>
    <property type="evidence" value="ECO:0007669"/>
    <property type="project" value="UniProtKB-KW"/>
</dbReference>
<keyword evidence="4" id="KW-0052">Apoplast</keyword>
<dbReference type="InterPro" id="IPR041469">
    <property type="entry name" value="Subtilisin-like_FN3"/>
</dbReference>
<dbReference type="Gene3D" id="3.30.70.80">
    <property type="entry name" value="Peptidase S8 propeptide/proteinase inhibitor I9"/>
    <property type="match status" value="1"/>
</dbReference>
<dbReference type="InterPro" id="IPR023828">
    <property type="entry name" value="Peptidase_S8_Ser-AS"/>
</dbReference>
<evidence type="ECO:0000256" key="8">
    <source>
        <dbReference type="ARBA" id="ARBA00022801"/>
    </source>
</evidence>
<dbReference type="CDD" id="cd02120">
    <property type="entry name" value="PA_subtilisin_like"/>
    <property type="match status" value="1"/>
</dbReference>
<keyword evidence="7 13" id="KW-0732">Signal</keyword>
<keyword evidence="10" id="KW-0325">Glycoprotein</keyword>
<dbReference type="Proteomes" id="UP000501690">
    <property type="component" value="Linkage Group LG2"/>
</dbReference>
<feature type="domain" description="Peptidase S8/S53" evidence="14">
    <location>
        <begin position="140"/>
        <end position="602"/>
    </location>
</feature>
<keyword evidence="6 12" id="KW-0645">Protease</keyword>
<keyword evidence="5" id="KW-0964">Secreted</keyword>
<accession>A0A4D6KTY5</accession>
<dbReference type="Gene3D" id="3.50.30.30">
    <property type="match status" value="1"/>
</dbReference>
<dbReference type="InterPro" id="IPR034197">
    <property type="entry name" value="Peptidases_S8_3"/>
</dbReference>
<dbReference type="FunFam" id="2.60.40.2310:FF:000001">
    <property type="entry name" value="Subtilisin-like protease SBT1.5"/>
    <property type="match status" value="1"/>
</dbReference>
<evidence type="ECO:0000259" key="15">
    <source>
        <dbReference type="Pfam" id="PF05922"/>
    </source>
</evidence>
<dbReference type="PRINTS" id="PR00723">
    <property type="entry name" value="SUBTILISIN"/>
</dbReference>
<feature type="active site" description="Charge relay system" evidence="11 12">
    <location>
        <position position="149"/>
    </location>
</feature>
<evidence type="ECO:0000256" key="10">
    <source>
        <dbReference type="ARBA" id="ARBA00023180"/>
    </source>
</evidence>
<feature type="active site" description="Charge relay system" evidence="11 12">
    <location>
        <position position="222"/>
    </location>
</feature>
<evidence type="ECO:0000256" key="2">
    <source>
        <dbReference type="ARBA" id="ARBA00004271"/>
    </source>
</evidence>
<evidence type="ECO:0000256" key="12">
    <source>
        <dbReference type="PROSITE-ProRule" id="PRU01240"/>
    </source>
</evidence>
<dbReference type="FunFam" id="3.40.50.200:FF:000006">
    <property type="entry name" value="Subtilisin-like protease SBT1.5"/>
    <property type="match status" value="1"/>
</dbReference>
<evidence type="ECO:0000256" key="4">
    <source>
        <dbReference type="ARBA" id="ARBA00022523"/>
    </source>
</evidence>
<dbReference type="Pfam" id="PF00082">
    <property type="entry name" value="Peptidase_S8"/>
    <property type="match status" value="1"/>
</dbReference>
<dbReference type="FunFam" id="3.30.70.80:FF:000002">
    <property type="entry name" value="Subtilisin-like protease SBT5.3"/>
    <property type="match status" value="1"/>
</dbReference>
<sequence>MSLTISHVLLSLIFGVVLAEPTQAIKQSYIVYLGSHSFGPNPSLVDLETVTNSHYDFLGSYVGSIEKAKESIFYSYNRYINGFAAVLEEDEAANVAKHPSVISVFLNKERKLHTTHSWNFLGLERNGEFPEASAWRKTLGEDVIIGNLDTGVWPESKSFSDEGLGPIPKRWRGICQTHKKAQDKFQCNRKLIGARYFYKGYEAKFNTKLNESLLSARDNEGHGSHTLSTAGGSFVPGASVFGIGNGTASGGSPKARVAAYKVCWPSLAFSGGCFDADVMAAFEAAIGDGVDVLSVSLGTEAQDYFEDVIAIGSFHAVANGIVVVASAGNSGPFPESVSNIGPWMLTVAASTVDRDFASYVTLGDNKIIKGGSLSEHGLSSDDAYPLISSVEAKYFNASISEALNCQDGTLDPEKVKGKILVCFGDKLATNVEAIRVGAVGLLLLNERNAGNEVLPQPYLLPAANVGFDDGNYIYNYISSTKSPTAYISRVKTELGVKPAPNVASFSARGPNHIDPAILKPDITAPGFNIIAAYTEAVSATGLESDTRITPYFLFSGTSMSCPHVAGLAGLLKALHPDWSPAAIKSAIMTSATSTDNSRKPIQDSSLNEATPFDYGAGHIKPNSAVDPGLVYDLNITDYLNYLCGRGYNSSQLKMFNHKPYTCPESFSLADFNYPAITISEFGPGHSVNVSRTVTNVGSGSTYRVRIKAPPHVEVSVEPRKLRFKKTGEKKEFRVALTLKKKTESTTDFVFGWLTWTDKKHHVRSPIAVNMTQVR</sequence>
<feature type="domain" description="Inhibitor I9" evidence="15">
    <location>
        <begin position="28"/>
        <end position="113"/>
    </location>
</feature>
<dbReference type="SUPFAM" id="SSF52743">
    <property type="entry name" value="Subtilisin-like"/>
    <property type="match status" value="1"/>
</dbReference>
<dbReference type="InterPro" id="IPR000209">
    <property type="entry name" value="Peptidase_S8/S53_dom"/>
</dbReference>
<dbReference type="GO" id="GO:0004252">
    <property type="term" value="F:serine-type endopeptidase activity"/>
    <property type="evidence" value="ECO:0007669"/>
    <property type="project" value="UniProtKB-UniRule"/>
</dbReference>
<dbReference type="InterPro" id="IPR045051">
    <property type="entry name" value="SBT"/>
</dbReference>
<feature type="active site" description="Charge relay system" evidence="11 12">
    <location>
        <position position="558"/>
    </location>
</feature>
<dbReference type="Pfam" id="PF05922">
    <property type="entry name" value="Inhibitor_I9"/>
    <property type="match status" value="1"/>
</dbReference>
<dbReference type="EMBL" id="CP039346">
    <property type="protein sequence ID" value="QCD81168.1"/>
    <property type="molecule type" value="Genomic_DNA"/>
</dbReference>
<evidence type="ECO:0000256" key="3">
    <source>
        <dbReference type="ARBA" id="ARBA00011073"/>
    </source>
</evidence>
<dbReference type="InterPro" id="IPR037045">
    <property type="entry name" value="S8pro/Inhibitor_I9_sf"/>
</dbReference>
<protein>
    <submittedName>
        <fullName evidence="17">Peptidase S8</fullName>
    </submittedName>
</protein>
<evidence type="ECO:0000256" key="5">
    <source>
        <dbReference type="ARBA" id="ARBA00022525"/>
    </source>
</evidence>
<comment type="function">
    <text evidence="1">Required for arbuscular mycorrhiza (AM) development during AM symbiosis with AM fungi (e.g. Glomeromycota intraradices).</text>
</comment>
<evidence type="ECO:0000256" key="9">
    <source>
        <dbReference type="ARBA" id="ARBA00022825"/>
    </source>
</evidence>
<evidence type="ECO:0000256" key="13">
    <source>
        <dbReference type="SAM" id="SignalP"/>
    </source>
</evidence>
<dbReference type="AlphaFoldDB" id="A0A4D6KTY5"/>
<evidence type="ECO:0000256" key="6">
    <source>
        <dbReference type="ARBA" id="ARBA00022670"/>
    </source>
</evidence>
<evidence type="ECO:0000313" key="17">
    <source>
        <dbReference type="EMBL" id="QCD81168.1"/>
    </source>
</evidence>
<evidence type="ECO:0000313" key="18">
    <source>
        <dbReference type="Proteomes" id="UP000501690"/>
    </source>
</evidence>
<dbReference type="InterPro" id="IPR036852">
    <property type="entry name" value="Peptidase_S8/S53_dom_sf"/>
</dbReference>
<organism evidence="17 18">
    <name type="scientific">Vigna unguiculata</name>
    <name type="common">Cowpea</name>
    <dbReference type="NCBI Taxonomy" id="3917"/>
    <lineage>
        <taxon>Eukaryota</taxon>
        <taxon>Viridiplantae</taxon>
        <taxon>Streptophyta</taxon>
        <taxon>Embryophyta</taxon>
        <taxon>Tracheophyta</taxon>
        <taxon>Spermatophyta</taxon>
        <taxon>Magnoliopsida</taxon>
        <taxon>eudicotyledons</taxon>
        <taxon>Gunneridae</taxon>
        <taxon>Pentapetalae</taxon>
        <taxon>rosids</taxon>
        <taxon>fabids</taxon>
        <taxon>Fabales</taxon>
        <taxon>Fabaceae</taxon>
        <taxon>Papilionoideae</taxon>
        <taxon>50 kb inversion clade</taxon>
        <taxon>NPAAA clade</taxon>
        <taxon>indigoferoid/millettioid clade</taxon>
        <taxon>Phaseoleae</taxon>
        <taxon>Vigna</taxon>
    </lineage>
</organism>
<dbReference type="InterPro" id="IPR015500">
    <property type="entry name" value="Peptidase_S8_subtilisin-rel"/>
</dbReference>
<feature type="domain" description="Subtilisin-like protease fibronectin type-III" evidence="16">
    <location>
        <begin position="670"/>
        <end position="768"/>
    </location>
</feature>
<dbReference type="GO" id="GO:0009610">
    <property type="term" value="P:response to symbiotic fungus"/>
    <property type="evidence" value="ECO:0007669"/>
    <property type="project" value="UniProtKB-ARBA"/>
</dbReference>
<keyword evidence="9 12" id="KW-0720">Serine protease</keyword>
<dbReference type="GO" id="GO:0048046">
    <property type="term" value="C:apoplast"/>
    <property type="evidence" value="ECO:0007669"/>
    <property type="project" value="UniProtKB-SubCell"/>
</dbReference>
<keyword evidence="8 12" id="KW-0378">Hydrolase</keyword>
<feature type="signal peptide" evidence="13">
    <location>
        <begin position="1"/>
        <end position="19"/>
    </location>
</feature>
<feature type="chain" id="PRO_5020041263" evidence="13">
    <location>
        <begin position="20"/>
        <end position="774"/>
    </location>
</feature>
<dbReference type="InterPro" id="IPR010259">
    <property type="entry name" value="S8pro/Inhibitor_I9"/>
</dbReference>
<evidence type="ECO:0000259" key="16">
    <source>
        <dbReference type="Pfam" id="PF17766"/>
    </source>
</evidence>
<evidence type="ECO:0000256" key="7">
    <source>
        <dbReference type="ARBA" id="ARBA00022729"/>
    </source>
</evidence>
<dbReference type="OrthoDB" id="206201at2759"/>
<dbReference type="PROSITE" id="PS00138">
    <property type="entry name" value="SUBTILASE_SER"/>
    <property type="match status" value="1"/>
</dbReference>
<evidence type="ECO:0000259" key="14">
    <source>
        <dbReference type="Pfam" id="PF00082"/>
    </source>
</evidence>
<keyword evidence="18" id="KW-1185">Reference proteome</keyword>
<dbReference type="PANTHER" id="PTHR10795">
    <property type="entry name" value="PROPROTEIN CONVERTASE SUBTILISIN/KEXIN"/>
    <property type="match status" value="1"/>
</dbReference>
<dbReference type="FunFam" id="3.50.30.30:FF:000005">
    <property type="entry name" value="subtilisin-like protease SBT1.5"/>
    <property type="match status" value="1"/>
</dbReference>
<dbReference type="PROSITE" id="PS51892">
    <property type="entry name" value="SUBTILASE"/>
    <property type="match status" value="1"/>
</dbReference>
<proteinExistence type="inferred from homology"/>
<evidence type="ECO:0000256" key="1">
    <source>
        <dbReference type="ARBA" id="ARBA00002076"/>
    </source>
</evidence>
<dbReference type="Gramene" id="Vigun03g313100.1.v1.2">
    <property type="protein sequence ID" value="Vigun03g313100.1.v1.2"/>
    <property type="gene ID" value="Vigun03g313100.v1.2"/>
</dbReference>
<dbReference type="GO" id="GO:0009609">
    <property type="term" value="P:response to symbiotic bacterium"/>
    <property type="evidence" value="ECO:0007669"/>
    <property type="project" value="UniProtKB-ARBA"/>
</dbReference>
<dbReference type="Gene3D" id="2.60.40.2310">
    <property type="match status" value="1"/>
</dbReference>
<gene>
    <name evidence="17" type="ORF">DEO72_LG2g1492</name>
</gene>
<name>A0A4D6KTY5_VIGUN</name>
<dbReference type="Gene3D" id="3.40.50.200">
    <property type="entry name" value="Peptidase S8/S53 domain"/>
    <property type="match status" value="1"/>
</dbReference>
<comment type="subcellular location">
    <subcellularLocation>
        <location evidence="2">Secreted</location>
        <location evidence="2">Extracellular space</location>
        <location evidence="2">Apoplast</location>
    </subcellularLocation>
</comment>
<comment type="similarity">
    <text evidence="3 12">Belongs to the peptidase S8 family.</text>
</comment>
<dbReference type="CDD" id="cd04852">
    <property type="entry name" value="Peptidases_S8_3"/>
    <property type="match status" value="1"/>
</dbReference>
<reference evidence="17 18" key="1">
    <citation type="submission" date="2019-04" db="EMBL/GenBank/DDBJ databases">
        <title>An improved genome assembly and genetic linkage map for asparagus bean, Vigna unguiculata ssp. sesquipedialis.</title>
        <authorList>
            <person name="Xia Q."/>
            <person name="Zhang R."/>
            <person name="Dong Y."/>
        </authorList>
    </citation>
    <scope>NUCLEOTIDE SEQUENCE [LARGE SCALE GENOMIC DNA]</scope>
    <source>
        <tissue evidence="17">Leaf</tissue>
    </source>
</reference>
<dbReference type="Pfam" id="PF17766">
    <property type="entry name" value="fn3_6"/>
    <property type="match status" value="1"/>
</dbReference>